<evidence type="ECO:0000313" key="11">
    <source>
        <dbReference type="Proteomes" id="UP000031189"/>
    </source>
</evidence>
<feature type="binding site" evidence="8">
    <location>
        <position position="112"/>
    </location>
    <ligand>
        <name>[4Fe-4S] cluster</name>
        <dbReference type="ChEBI" id="CHEBI:49883"/>
        <note>4Fe-4S-S-AdoMet</note>
    </ligand>
</feature>
<evidence type="ECO:0000256" key="1">
    <source>
        <dbReference type="ARBA" id="ARBA00001933"/>
    </source>
</evidence>
<evidence type="ECO:0000256" key="3">
    <source>
        <dbReference type="ARBA" id="ARBA00022691"/>
    </source>
</evidence>
<dbReference type="SUPFAM" id="SSF102114">
    <property type="entry name" value="Radical SAM enzymes"/>
    <property type="match status" value="1"/>
</dbReference>
<evidence type="ECO:0000256" key="7">
    <source>
        <dbReference type="ARBA" id="ARBA00023014"/>
    </source>
</evidence>
<feature type="domain" description="Radical SAM core" evidence="9">
    <location>
        <begin position="91"/>
        <end position="310"/>
    </location>
</feature>
<dbReference type="Pfam" id="PF04055">
    <property type="entry name" value="Radical_SAM"/>
    <property type="match status" value="1"/>
</dbReference>
<organism evidence="10 11">
    <name type="scientific">Terrisporobacter othiniensis</name>
    <dbReference type="NCBI Taxonomy" id="1577792"/>
    <lineage>
        <taxon>Bacteria</taxon>
        <taxon>Bacillati</taxon>
        <taxon>Bacillota</taxon>
        <taxon>Clostridia</taxon>
        <taxon>Peptostreptococcales</taxon>
        <taxon>Peptostreptococcaceae</taxon>
        <taxon>Terrisporobacter</taxon>
    </lineage>
</organism>
<sequence length="362" mass="41797">MKNIELLKNITRVEDLNLYLNLTEDEKVKMNEILEKYPMSITPYYISLVDFNDPNDPIKKMCIPSLEETDLNGSFDTSGEADNTIITGMQHKYKQTVIVLSTNHCAMYCRHCFRKRLVGLSDEEIAKHFEDMLEYIKEHEEISNILISGGDSFLNSNKKIKKFLEVLCDIPHIDIIRFGTRIPVVYPERITRDNELKEILSKYSENKQIYVVTQFNHPREVTNEASDAIKYLKEAGVIIKNQTVLLKGVNDDSQVLGDLLKKITSIGVIPYYIFQCRPVTGVKNQFQVPLKEAIDIVEGAKNLQNGQGKCFKYCMSTVRGKIEIVGKIDDTKIVFKYHQAKYEEDRGRVFIEEVAKDQTWIY</sequence>
<keyword evidence="11" id="KW-1185">Reference proteome</keyword>
<keyword evidence="5" id="KW-0663">Pyridoxal phosphate</keyword>
<dbReference type="InterPro" id="IPR013785">
    <property type="entry name" value="Aldolase_TIM"/>
</dbReference>
<dbReference type="Gene3D" id="3.20.20.70">
    <property type="entry name" value="Aldolase class I"/>
    <property type="match status" value="1"/>
</dbReference>
<protein>
    <submittedName>
        <fullName evidence="10">Lysine 2,3-aminomutase</fullName>
    </submittedName>
</protein>
<keyword evidence="6" id="KW-0408">Iron</keyword>
<dbReference type="RefSeq" id="WP_039678976.1">
    <property type="nucleotide sequence ID" value="NZ_JWHR01000062.1"/>
</dbReference>
<dbReference type="InterPro" id="IPR003739">
    <property type="entry name" value="Lys_aminomutase/Glu_NH3_mut"/>
</dbReference>
<feature type="binding site" evidence="8">
    <location>
        <position position="105"/>
    </location>
    <ligand>
        <name>[4Fe-4S] cluster</name>
        <dbReference type="ChEBI" id="CHEBI:49883"/>
        <note>4Fe-4S-S-AdoMet</note>
    </ligand>
</feature>
<dbReference type="InterPro" id="IPR007197">
    <property type="entry name" value="rSAM"/>
</dbReference>
<evidence type="ECO:0000256" key="8">
    <source>
        <dbReference type="PIRSR" id="PIRSR004911-1"/>
    </source>
</evidence>
<keyword evidence="3" id="KW-0949">S-adenosyl-L-methionine</keyword>
<keyword evidence="2 8" id="KW-0004">4Fe-4S</keyword>
<keyword evidence="4 8" id="KW-0479">Metal-binding</keyword>
<keyword evidence="7 8" id="KW-0411">Iron-sulfur</keyword>
<evidence type="ECO:0000256" key="5">
    <source>
        <dbReference type="ARBA" id="ARBA00022898"/>
    </source>
</evidence>
<reference evidence="10 11" key="1">
    <citation type="submission" date="2014-12" db="EMBL/GenBank/DDBJ databases">
        <title>Draft genome sequence of Terrisporobacter sp. 08-306576, isolated from the blood culture of a bacteremia patient.</title>
        <authorList>
            <person name="Lund L.C."/>
            <person name="Sydenham T.V."/>
            <person name="Hogh S.V."/>
            <person name="Skov M.N."/>
            <person name="Kemp M."/>
            <person name="Justesen U.S."/>
        </authorList>
    </citation>
    <scope>NUCLEOTIDE SEQUENCE [LARGE SCALE GENOMIC DNA]</scope>
    <source>
        <strain evidence="10 11">08-306576</strain>
    </source>
</reference>
<dbReference type="GO" id="GO:0051539">
    <property type="term" value="F:4 iron, 4 sulfur cluster binding"/>
    <property type="evidence" value="ECO:0007669"/>
    <property type="project" value="UniProtKB-KW"/>
</dbReference>
<dbReference type="PANTHER" id="PTHR30538">
    <property type="entry name" value="LYSINE 2,3-AMINOMUTASE-RELATED"/>
    <property type="match status" value="1"/>
</dbReference>
<evidence type="ECO:0000259" key="9">
    <source>
        <dbReference type="PROSITE" id="PS51918"/>
    </source>
</evidence>
<dbReference type="PIRSF" id="PIRSF004911">
    <property type="entry name" value="DUF160"/>
    <property type="match status" value="1"/>
</dbReference>
<evidence type="ECO:0000256" key="6">
    <source>
        <dbReference type="ARBA" id="ARBA00023004"/>
    </source>
</evidence>
<dbReference type="AlphaFoldDB" id="A0A0B3WTH8"/>
<dbReference type="EMBL" id="JWHR01000062">
    <property type="protein sequence ID" value="KHS57880.1"/>
    <property type="molecule type" value="Genomic_DNA"/>
</dbReference>
<gene>
    <name evidence="10" type="ORF">QX51_05875</name>
</gene>
<evidence type="ECO:0000256" key="4">
    <source>
        <dbReference type="ARBA" id="ARBA00022723"/>
    </source>
</evidence>
<dbReference type="CDD" id="cd01335">
    <property type="entry name" value="Radical_SAM"/>
    <property type="match status" value="1"/>
</dbReference>
<name>A0A0B3WTH8_9FIRM</name>
<dbReference type="SFLD" id="SFLDS00029">
    <property type="entry name" value="Radical_SAM"/>
    <property type="match status" value="1"/>
</dbReference>
<dbReference type="PANTHER" id="PTHR30538:SF0">
    <property type="entry name" value="L-LYSINE 2,3-AMINOMUTASE AQ_1632-RELATED"/>
    <property type="match status" value="1"/>
</dbReference>
<comment type="cofactor">
    <cofactor evidence="1">
        <name>pyridoxal 5'-phosphate</name>
        <dbReference type="ChEBI" id="CHEBI:597326"/>
    </cofactor>
</comment>
<dbReference type="GO" id="GO:0046872">
    <property type="term" value="F:metal ion binding"/>
    <property type="evidence" value="ECO:0007669"/>
    <property type="project" value="UniProtKB-KW"/>
</dbReference>
<dbReference type="PROSITE" id="PS51918">
    <property type="entry name" value="RADICAL_SAM"/>
    <property type="match status" value="1"/>
</dbReference>
<comment type="caution">
    <text evidence="10">The sequence shown here is derived from an EMBL/GenBank/DDBJ whole genome shotgun (WGS) entry which is preliminary data.</text>
</comment>
<feature type="binding site" evidence="8">
    <location>
        <position position="109"/>
    </location>
    <ligand>
        <name>[4Fe-4S] cluster</name>
        <dbReference type="ChEBI" id="CHEBI:49883"/>
        <note>4Fe-4S-S-AdoMet</note>
    </ligand>
</feature>
<dbReference type="OrthoDB" id="9768064at2"/>
<accession>A0A0B3WTH8</accession>
<evidence type="ECO:0000256" key="2">
    <source>
        <dbReference type="ARBA" id="ARBA00022485"/>
    </source>
</evidence>
<dbReference type="NCBIfam" id="TIGR00238">
    <property type="entry name" value="KamA family radical SAM protein"/>
    <property type="match status" value="1"/>
</dbReference>
<dbReference type="GO" id="GO:0003824">
    <property type="term" value="F:catalytic activity"/>
    <property type="evidence" value="ECO:0007669"/>
    <property type="project" value="InterPro"/>
</dbReference>
<dbReference type="Proteomes" id="UP000031189">
    <property type="component" value="Unassembled WGS sequence"/>
</dbReference>
<dbReference type="SFLD" id="SFLDG01070">
    <property type="entry name" value="PLP-dependent"/>
    <property type="match status" value="1"/>
</dbReference>
<evidence type="ECO:0000313" key="10">
    <source>
        <dbReference type="EMBL" id="KHS57880.1"/>
    </source>
</evidence>
<dbReference type="STRING" id="1577792.QX51_05875"/>
<dbReference type="InterPro" id="IPR058240">
    <property type="entry name" value="rSAM_sf"/>
</dbReference>
<proteinExistence type="predicted"/>